<reference evidence="1" key="1">
    <citation type="journal article" date="2020" name="Nature">
        <title>Giant virus diversity and host interactions through global metagenomics.</title>
        <authorList>
            <person name="Schulz F."/>
            <person name="Roux S."/>
            <person name="Paez-Espino D."/>
            <person name="Jungbluth S."/>
            <person name="Walsh D.A."/>
            <person name="Denef V.J."/>
            <person name="McMahon K.D."/>
            <person name="Konstantinidis K.T."/>
            <person name="Eloe-Fadrosh E.A."/>
            <person name="Kyrpides N.C."/>
            <person name="Woyke T."/>
        </authorList>
    </citation>
    <scope>NUCLEOTIDE SEQUENCE</scope>
    <source>
        <strain evidence="1">GVMAG-M-3300013004-44</strain>
    </source>
</reference>
<organism evidence="1">
    <name type="scientific">viral metagenome</name>
    <dbReference type="NCBI Taxonomy" id="1070528"/>
    <lineage>
        <taxon>unclassified sequences</taxon>
        <taxon>metagenomes</taxon>
        <taxon>organismal metagenomes</taxon>
    </lineage>
</organism>
<proteinExistence type="predicted"/>
<dbReference type="Gene3D" id="3.40.50.150">
    <property type="entry name" value="Vaccinia Virus protein VP39"/>
    <property type="match status" value="1"/>
</dbReference>
<name>A0A6C0BGS8_9ZZZZ</name>
<accession>A0A6C0BGS8</accession>
<dbReference type="EMBL" id="MN739154">
    <property type="protein sequence ID" value="QHS90931.1"/>
    <property type="molecule type" value="Genomic_DNA"/>
</dbReference>
<dbReference type="InterPro" id="IPR029063">
    <property type="entry name" value="SAM-dependent_MTases_sf"/>
</dbReference>
<protein>
    <recommendedName>
        <fullName evidence="2">Methyltransferase</fullName>
    </recommendedName>
</protein>
<evidence type="ECO:0008006" key="2">
    <source>
        <dbReference type="Google" id="ProtNLM"/>
    </source>
</evidence>
<dbReference type="AlphaFoldDB" id="A0A6C0BGS8"/>
<sequence>MTSWNPSVSRNRRALPIKRGYSNEQLLLLENDSFDIIYIDGNHEPEYVMEDVVLSFRKLKQN</sequence>
<evidence type="ECO:0000313" key="1">
    <source>
        <dbReference type="EMBL" id="QHS90931.1"/>
    </source>
</evidence>